<dbReference type="InParanoid" id="A0A5J5EIR1"/>
<keyword evidence="2" id="KW-0833">Ubl conjugation pathway</keyword>
<dbReference type="PANTHER" id="PTHR46116">
    <property type="entry name" value="(E3-INDEPENDENT) E2 UBIQUITIN-CONJUGATING ENZYME"/>
    <property type="match status" value="1"/>
</dbReference>
<feature type="region of interest" description="Disordered" evidence="3">
    <location>
        <begin position="577"/>
        <end position="602"/>
    </location>
</feature>
<evidence type="ECO:0000256" key="1">
    <source>
        <dbReference type="ARBA" id="ARBA00022679"/>
    </source>
</evidence>
<dbReference type="OrthoDB" id="47801at2759"/>
<dbReference type="InterPro" id="IPR057735">
    <property type="entry name" value="UBE2O-like_tSH3-B"/>
</dbReference>
<feature type="region of interest" description="Disordered" evidence="3">
    <location>
        <begin position="222"/>
        <end position="243"/>
    </location>
</feature>
<evidence type="ECO:0000256" key="2">
    <source>
        <dbReference type="ARBA" id="ARBA00022786"/>
    </source>
</evidence>
<evidence type="ECO:0000259" key="4">
    <source>
        <dbReference type="PROSITE" id="PS50127"/>
    </source>
</evidence>
<reference evidence="5 6" key="1">
    <citation type="submission" date="2019-09" db="EMBL/GenBank/DDBJ databases">
        <title>Draft genome of the ectomycorrhizal ascomycete Sphaerosporella brunnea.</title>
        <authorList>
            <consortium name="DOE Joint Genome Institute"/>
            <person name="Benucci G.M."/>
            <person name="Marozzi G."/>
            <person name="Antonielli L."/>
            <person name="Sanchez S."/>
            <person name="Marco P."/>
            <person name="Wang X."/>
            <person name="Falini L.B."/>
            <person name="Barry K."/>
            <person name="Haridas S."/>
            <person name="Lipzen A."/>
            <person name="Labutti K."/>
            <person name="Grigoriev I.V."/>
            <person name="Murat C."/>
            <person name="Martin F."/>
            <person name="Albertini E."/>
            <person name="Donnini D."/>
            <person name="Bonito G."/>
        </authorList>
    </citation>
    <scope>NUCLEOTIDE SEQUENCE [LARGE SCALE GENOMIC DNA]</scope>
    <source>
        <strain evidence="5 6">Sb_GMNB300</strain>
    </source>
</reference>
<feature type="domain" description="UBC core" evidence="4">
    <location>
        <begin position="882"/>
        <end position="1056"/>
    </location>
</feature>
<dbReference type="SMART" id="SM00212">
    <property type="entry name" value="UBCc"/>
    <property type="match status" value="1"/>
</dbReference>
<dbReference type="CDD" id="cd23837">
    <property type="entry name" value="UBCc_UBE2O"/>
    <property type="match status" value="1"/>
</dbReference>
<dbReference type="InterPro" id="IPR000608">
    <property type="entry name" value="UBC"/>
</dbReference>
<organism evidence="5 6">
    <name type="scientific">Sphaerosporella brunnea</name>
    <dbReference type="NCBI Taxonomy" id="1250544"/>
    <lineage>
        <taxon>Eukaryota</taxon>
        <taxon>Fungi</taxon>
        <taxon>Dikarya</taxon>
        <taxon>Ascomycota</taxon>
        <taxon>Pezizomycotina</taxon>
        <taxon>Pezizomycetes</taxon>
        <taxon>Pezizales</taxon>
        <taxon>Pyronemataceae</taxon>
        <taxon>Sphaerosporella</taxon>
    </lineage>
</organism>
<keyword evidence="1" id="KW-0808">Transferase</keyword>
<dbReference type="Pfam" id="PF23046">
    <property type="entry name" value="tSH3-B_UBE2O"/>
    <property type="match status" value="1"/>
</dbReference>
<proteinExistence type="predicted"/>
<name>A0A5J5EIR1_9PEZI</name>
<dbReference type="Proteomes" id="UP000326924">
    <property type="component" value="Unassembled WGS sequence"/>
</dbReference>
<feature type="region of interest" description="Disordered" evidence="3">
    <location>
        <begin position="733"/>
        <end position="764"/>
    </location>
</feature>
<dbReference type="SUPFAM" id="SSF54495">
    <property type="entry name" value="UBC-like"/>
    <property type="match status" value="1"/>
</dbReference>
<dbReference type="PANTHER" id="PTHR46116:SF15">
    <property type="entry name" value="(E3-INDEPENDENT) E2 UBIQUITIN-CONJUGATING ENZYME"/>
    <property type="match status" value="1"/>
</dbReference>
<sequence length="1160" mass="126151">MSNARVGGKAIASESTSLPDRTSATLFLEDTVQIQLPGGEPIIGVIAKTWHDLDEQDIGSEIDETIPGAKASPADLKSFVKTGTPPRPFYYFTPSAPDNCPVLVHESECTLLDRAFAFGDAVKRSLTSPHAGTVISIETRIELRPAFIDRTDTTGLSQAGVKGVLESELVFVNEWNIGDFVVYKNCWMGVLDDVFEEVTIKLSNGSVVSVYDPGELKIPISGDFTGDGNGSPSTTAPTQTGGRKANSAKLKVLTPPAQLSPGQTVVVSRPNLWRGRWIYGAYDPSINPIGVVVDVKTVSLDVHWLCQNMMVTGRFIPVERPPSRLVWDEEEMPNLIKFKKSVGGVVDLQGNPFTTVRQLASGGDLQVGDRVKFADLDAAVEKYRGAVKKIPRSEMLGFDVNTFVVVRTNMKVRVLWQDMTETIEDCKSLVPYLNVDEHEVWPGEIVVIKPDMAAVEEKTAGTAEMQRSRERFEGVWDAWTSATGTPPGGGEEKPEFMRPKKVGVVQSVNPTDRIAGVKWFASPNVDLAGGFMIPGSTTGPVQPVAEDVSLYDAVAHQALSIRRGDFVLIVPDRPAQVERPTPVAPSPPPQVSDSSASTVAAPEPPVELNSTQIAHVNQFVDSIRGMVDGGLLANLSAALGNHTHPQLQAVSRYLNQFPGLLNTPHALPGAPAPPPAPDAANVFTNEPCEWLGEVVDLGLDGLITVRLGALGEPRDVKVPIERLHVIFNEDMDLNDGEFSDEDYDETDDDEDASDDDDDGMEYVGMDEPEPIEEKIIYEGGERLDNGGEEDWLTDDEDFEDESEDGMPGLEPAIKSLPTEKAEEVASSAEPVPRTPPPIPENAPAPEAIQFAPGAPSRFLVLDTEIPSDHAYRSQPATARTPAVARRIAKEQKILASSLPEGIFVRTWESRLDLLRVLIVGPLNTPYELAPFVFDFHFTSQFPTHPPVGYFHSWTSGIGRVNPNLYEDGKICLSLLGTWHAEKRGEGWSASGSSVLQLLVSLMGLVLVREPWYSNFSALTVVLDEAGFGVYQGAEEVALNSHLYSEKAYILARGFVKHVLQTPVKGCEDIINWLYLPNKPGEPVDSGEELGPGPFLLKAVVEKACEVVRRSESEEAIAVEDTTDGVGRVSRGALALLKRHLSVLETILEEKMGAMEGVEQH</sequence>
<evidence type="ECO:0000313" key="5">
    <source>
        <dbReference type="EMBL" id="KAA8895033.1"/>
    </source>
</evidence>
<keyword evidence="6" id="KW-1185">Reference proteome</keyword>
<dbReference type="EMBL" id="VXIS01000292">
    <property type="protein sequence ID" value="KAA8895033.1"/>
    <property type="molecule type" value="Genomic_DNA"/>
</dbReference>
<comment type="caution">
    <text evidence="5">The sequence shown here is derived from an EMBL/GenBank/DDBJ whole genome shotgun (WGS) entry which is preliminary data.</text>
</comment>
<dbReference type="PROSITE" id="PS50127">
    <property type="entry name" value="UBC_2"/>
    <property type="match status" value="1"/>
</dbReference>
<feature type="region of interest" description="Disordered" evidence="3">
    <location>
        <begin position="782"/>
        <end position="812"/>
    </location>
</feature>
<protein>
    <recommendedName>
        <fullName evidence="4">UBC core domain-containing protein</fullName>
    </recommendedName>
</protein>
<dbReference type="Pfam" id="PF00179">
    <property type="entry name" value="UQ_con"/>
    <property type="match status" value="1"/>
</dbReference>
<evidence type="ECO:0000313" key="6">
    <source>
        <dbReference type="Proteomes" id="UP000326924"/>
    </source>
</evidence>
<dbReference type="GO" id="GO:0061631">
    <property type="term" value="F:ubiquitin conjugating enzyme activity"/>
    <property type="evidence" value="ECO:0007669"/>
    <property type="project" value="TreeGrafter"/>
</dbReference>
<accession>A0A5J5EIR1</accession>
<dbReference type="AlphaFoldDB" id="A0A5J5EIR1"/>
<dbReference type="InterPro" id="IPR016135">
    <property type="entry name" value="UBQ-conjugating_enzyme/RWD"/>
</dbReference>
<feature type="compositionally biased region" description="Polar residues" evidence="3">
    <location>
        <begin position="230"/>
        <end position="241"/>
    </location>
</feature>
<feature type="compositionally biased region" description="Acidic residues" evidence="3">
    <location>
        <begin position="786"/>
        <end position="804"/>
    </location>
</feature>
<evidence type="ECO:0000256" key="3">
    <source>
        <dbReference type="SAM" id="MobiDB-lite"/>
    </source>
</evidence>
<dbReference type="Gene3D" id="3.10.110.10">
    <property type="entry name" value="Ubiquitin Conjugating Enzyme"/>
    <property type="match status" value="1"/>
</dbReference>
<gene>
    <name evidence="5" type="ORF">FN846DRAFT_894521</name>
</gene>